<name>A0A8S1THN9_9CILI</name>
<evidence type="ECO:0000256" key="1">
    <source>
        <dbReference type="SAM" id="Coils"/>
    </source>
</evidence>
<keyword evidence="3" id="KW-1185">Reference proteome</keyword>
<reference evidence="2" key="1">
    <citation type="submission" date="2021-01" db="EMBL/GenBank/DDBJ databases">
        <authorList>
            <consortium name="Genoscope - CEA"/>
            <person name="William W."/>
        </authorList>
    </citation>
    <scope>NUCLEOTIDE SEQUENCE</scope>
</reference>
<dbReference type="EMBL" id="CAJJDO010000022">
    <property type="protein sequence ID" value="CAD8151770.1"/>
    <property type="molecule type" value="Genomic_DNA"/>
</dbReference>
<evidence type="ECO:0000313" key="2">
    <source>
        <dbReference type="EMBL" id="CAD8151770.1"/>
    </source>
</evidence>
<dbReference type="Proteomes" id="UP000689195">
    <property type="component" value="Unassembled WGS sequence"/>
</dbReference>
<feature type="coiled-coil region" evidence="1">
    <location>
        <begin position="4"/>
        <end position="44"/>
    </location>
</feature>
<feature type="coiled-coil region" evidence="1">
    <location>
        <begin position="70"/>
        <end position="122"/>
    </location>
</feature>
<protein>
    <submittedName>
        <fullName evidence="2">Uncharacterized protein</fullName>
    </submittedName>
</protein>
<organism evidence="2 3">
    <name type="scientific">Paramecium pentaurelia</name>
    <dbReference type="NCBI Taxonomy" id="43138"/>
    <lineage>
        <taxon>Eukaryota</taxon>
        <taxon>Sar</taxon>
        <taxon>Alveolata</taxon>
        <taxon>Ciliophora</taxon>
        <taxon>Intramacronucleata</taxon>
        <taxon>Oligohymenophorea</taxon>
        <taxon>Peniculida</taxon>
        <taxon>Parameciidae</taxon>
        <taxon>Paramecium</taxon>
    </lineage>
</organism>
<comment type="caution">
    <text evidence="2">The sequence shown here is derived from an EMBL/GenBank/DDBJ whole genome shotgun (WGS) entry which is preliminary data.</text>
</comment>
<gene>
    <name evidence="2" type="ORF">PPENT_87.1.T0220095</name>
</gene>
<dbReference type="AlphaFoldDB" id="A0A8S1THN9"/>
<sequence length="168" mass="19962">MINQQQIKNDKQEINENITNQEVQRQLQLVIKNLNSLAENQQQQMMIIKTTLNTELKNQFLCTSEYKLNTQELQNQLNILKDSIKQTQQQTQETLIRKQQIIENLNLEIRNLMNINKLKNGEIDQIKLQNDAFIGQINDNKFEIIKQNQFISEIYNLYQKINQKLSNT</sequence>
<evidence type="ECO:0000313" key="3">
    <source>
        <dbReference type="Proteomes" id="UP000689195"/>
    </source>
</evidence>
<accession>A0A8S1THN9</accession>
<proteinExistence type="predicted"/>
<keyword evidence="1" id="KW-0175">Coiled coil</keyword>